<keyword evidence="2" id="KW-1185">Reference proteome</keyword>
<organism evidence="1 2">
    <name type="scientific">Portunus trituberculatus</name>
    <name type="common">Swimming crab</name>
    <name type="synonym">Neptunus trituberculatus</name>
    <dbReference type="NCBI Taxonomy" id="210409"/>
    <lineage>
        <taxon>Eukaryota</taxon>
        <taxon>Metazoa</taxon>
        <taxon>Ecdysozoa</taxon>
        <taxon>Arthropoda</taxon>
        <taxon>Crustacea</taxon>
        <taxon>Multicrustacea</taxon>
        <taxon>Malacostraca</taxon>
        <taxon>Eumalacostraca</taxon>
        <taxon>Eucarida</taxon>
        <taxon>Decapoda</taxon>
        <taxon>Pleocyemata</taxon>
        <taxon>Brachyura</taxon>
        <taxon>Eubrachyura</taxon>
        <taxon>Portunoidea</taxon>
        <taxon>Portunidae</taxon>
        <taxon>Portuninae</taxon>
        <taxon>Portunus</taxon>
    </lineage>
</organism>
<gene>
    <name evidence="1" type="ORF">E2C01_100776</name>
</gene>
<sequence>MCRSVAFPD</sequence>
<dbReference type="EMBL" id="VSRR010144191">
    <property type="protein sequence ID" value="MPD05055.1"/>
    <property type="molecule type" value="Genomic_DNA"/>
</dbReference>
<name>A0A5B7KKE0_PORTR</name>
<proteinExistence type="predicted"/>
<evidence type="ECO:0000313" key="1">
    <source>
        <dbReference type="EMBL" id="MPD05055.1"/>
    </source>
</evidence>
<accession>A0A5B7KKE0</accession>
<protein>
    <submittedName>
        <fullName evidence="1">Uncharacterized protein</fullName>
    </submittedName>
</protein>
<dbReference type="Proteomes" id="UP000324222">
    <property type="component" value="Unassembled WGS sequence"/>
</dbReference>
<reference evidence="1 2" key="1">
    <citation type="submission" date="2019-05" db="EMBL/GenBank/DDBJ databases">
        <title>Another draft genome of Portunus trituberculatus and its Hox gene families provides insights of decapod evolution.</title>
        <authorList>
            <person name="Jeong J.-H."/>
            <person name="Song I."/>
            <person name="Kim S."/>
            <person name="Choi T."/>
            <person name="Kim D."/>
            <person name="Ryu S."/>
            <person name="Kim W."/>
        </authorList>
    </citation>
    <scope>NUCLEOTIDE SEQUENCE [LARGE SCALE GENOMIC DNA]</scope>
    <source>
        <tissue evidence="1">Muscle</tissue>
    </source>
</reference>
<comment type="caution">
    <text evidence="1">The sequence shown here is derived from an EMBL/GenBank/DDBJ whole genome shotgun (WGS) entry which is preliminary data.</text>
</comment>
<evidence type="ECO:0000313" key="2">
    <source>
        <dbReference type="Proteomes" id="UP000324222"/>
    </source>
</evidence>